<dbReference type="OrthoDB" id="1496333at2"/>
<dbReference type="SUPFAM" id="SSF52540">
    <property type="entry name" value="P-loop containing nucleoside triphosphate hydrolases"/>
    <property type="match status" value="1"/>
</dbReference>
<dbReference type="Proteomes" id="UP000460290">
    <property type="component" value="Unassembled WGS sequence"/>
</dbReference>
<reference evidence="3 4" key="1">
    <citation type="submission" date="2019-12" db="EMBL/GenBank/DDBJ databases">
        <title>Genomic-based taxomic classification of the family Erythrobacteraceae.</title>
        <authorList>
            <person name="Xu L."/>
        </authorList>
    </citation>
    <scope>NUCLEOTIDE SEQUENCE [LARGE SCALE GENOMIC DNA]</scope>
    <source>
        <strain evidence="3 4">KCTC 42006</strain>
    </source>
</reference>
<dbReference type="Pfam" id="PF19263">
    <property type="entry name" value="DUF5906"/>
    <property type="match status" value="1"/>
</dbReference>
<evidence type="ECO:0000313" key="3">
    <source>
        <dbReference type="EMBL" id="MXO82205.1"/>
    </source>
</evidence>
<dbReference type="InterPro" id="IPR027417">
    <property type="entry name" value="P-loop_NTPase"/>
</dbReference>
<dbReference type="GO" id="GO:0016787">
    <property type="term" value="F:hydrolase activity"/>
    <property type="evidence" value="ECO:0007669"/>
    <property type="project" value="UniProtKB-KW"/>
</dbReference>
<gene>
    <name evidence="3" type="ORF">GRI35_02300</name>
</gene>
<name>A0A844Z2P4_9SPHN</name>
<dbReference type="Pfam" id="PF09250">
    <property type="entry name" value="Prim-Pol"/>
    <property type="match status" value="1"/>
</dbReference>
<dbReference type="InterPro" id="IPR015330">
    <property type="entry name" value="DNA_primase/pol_bifunc_N"/>
</dbReference>
<dbReference type="EMBL" id="WTYZ01000001">
    <property type="protein sequence ID" value="MXO82205.1"/>
    <property type="molecule type" value="Genomic_DNA"/>
</dbReference>
<dbReference type="AlphaFoldDB" id="A0A844Z2P4"/>
<sequence length="686" mass="78135">MPQNKVTYQDRPDFKYLASLGFSVCIVPRGEKKPAQGWKKYQEHSASDETIQAWQGRIANVAIITGQASGVIVLDVDSPAAQKLVDDLDLPKTPSVRTAKGRHLYFRHPSYRIGNRTKIKDVELNFRGDGGLVIGAGSQHPTGAMYEWDISPMDCPFAELPESLLKLLAKPNRQSPRSGTKRNSRFIEAGRYSAWFDRELQDGFTQIRKLEEGQRNDELFKVAVKLANHVAAIGIEWELVADELRTEALVIGLDVAEIDSTLASAWKSGRERPTAWLRIANGWIYVAGSNHFWSPATQQALDPSAFSMNFGDKFVFEKGTLAKYLTDEGLVEKVLSLEYEPSQPEGAFERAGERFYNCYRAPNIEAIKGDWKPFTEFLEHLVPNGLERDHLIKMMAWTIRNPGKKLSHALLLQSPIQGNGKTTLTQIWRHMLGWENTRETTSGEMDSQFQSYLKNKVFVVLDELNLGSGRNAYNRLKTILTSSTVAVDEKYEKAREMRNFTNWVFVSNLDAPILVEQQDRRFFVIQTHAPSRSPEYWSSFYEWWKGNLGILKSYFESIDLSDFEPKARPPMTVGKERLIEQSEPPLEQHLRELIQEMKHPLREVCTLSDVQRALRQSGINFDKPSKLKNALKAIGCRHLGQQRVSNGTRPSLWALKNCVYWLTASHEKRREAYEIGSPLQVLEEVA</sequence>
<keyword evidence="1" id="KW-0378">Hydrolase</keyword>
<dbReference type="RefSeq" id="WP_160612525.1">
    <property type="nucleotide sequence ID" value="NZ_JAUFQM010000001.1"/>
</dbReference>
<dbReference type="InterPro" id="IPR051620">
    <property type="entry name" value="ORF904-like_C"/>
</dbReference>
<evidence type="ECO:0000256" key="1">
    <source>
        <dbReference type="ARBA" id="ARBA00022801"/>
    </source>
</evidence>
<feature type="domain" description="DNA primase/polymerase bifunctional N-terminal" evidence="2">
    <location>
        <begin position="14"/>
        <end position="164"/>
    </location>
</feature>
<dbReference type="SUPFAM" id="SSF56747">
    <property type="entry name" value="Prim-pol domain"/>
    <property type="match status" value="1"/>
</dbReference>
<dbReference type="PANTHER" id="PTHR35372">
    <property type="entry name" value="ATP BINDING PROTEIN-RELATED"/>
    <property type="match status" value="1"/>
</dbReference>
<keyword evidence="4" id="KW-1185">Reference proteome</keyword>
<evidence type="ECO:0000313" key="4">
    <source>
        <dbReference type="Proteomes" id="UP000460290"/>
    </source>
</evidence>
<dbReference type="CDD" id="cd04859">
    <property type="entry name" value="Prim_Pol"/>
    <property type="match status" value="1"/>
</dbReference>
<evidence type="ECO:0000259" key="2">
    <source>
        <dbReference type="SMART" id="SM00943"/>
    </source>
</evidence>
<dbReference type="Gene3D" id="3.40.50.300">
    <property type="entry name" value="P-loop containing nucleotide triphosphate hydrolases"/>
    <property type="match status" value="1"/>
</dbReference>
<protein>
    <recommendedName>
        <fullName evidence="2">DNA primase/polymerase bifunctional N-terminal domain-containing protein</fullName>
    </recommendedName>
</protein>
<dbReference type="Gene3D" id="3.30.720.160">
    <property type="entry name" value="Bifunctional DNA primase/polymerase, N-terminal"/>
    <property type="match status" value="1"/>
</dbReference>
<comment type="caution">
    <text evidence="3">The sequence shown here is derived from an EMBL/GenBank/DDBJ whole genome shotgun (WGS) entry which is preliminary data.</text>
</comment>
<dbReference type="PANTHER" id="PTHR35372:SF2">
    <property type="entry name" value="SF3 HELICASE DOMAIN-CONTAINING PROTEIN"/>
    <property type="match status" value="1"/>
</dbReference>
<accession>A0A844Z2P4</accession>
<dbReference type="SMART" id="SM00943">
    <property type="entry name" value="Prim-Pol"/>
    <property type="match status" value="1"/>
</dbReference>
<dbReference type="InterPro" id="IPR045455">
    <property type="entry name" value="NrS-1_pol-like_helicase"/>
</dbReference>
<organism evidence="3 4">
    <name type="scientific">Pontixanthobacter aestiaquae</name>
    <dbReference type="NCBI Taxonomy" id="1509367"/>
    <lineage>
        <taxon>Bacteria</taxon>
        <taxon>Pseudomonadati</taxon>
        <taxon>Pseudomonadota</taxon>
        <taxon>Alphaproteobacteria</taxon>
        <taxon>Sphingomonadales</taxon>
        <taxon>Erythrobacteraceae</taxon>
        <taxon>Pontixanthobacter</taxon>
    </lineage>
</organism>
<proteinExistence type="predicted"/>